<dbReference type="Gramene" id="OB10G16470.1">
    <property type="protein sequence ID" value="OB10G16470.1"/>
    <property type="gene ID" value="OB10G16470"/>
</dbReference>
<dbReference type="Proteomes" id="UP000006038">
    <property type="component" value="Chromosome 10"/>
</dbReference>
<accession>J3N299</accession>
<dbReference type="EnsemblPlants" id="OB10G16470.1">
    <property type="protein sequence ID" value="OB10G16470.1"/>
    <property type="gene ID" value="OB10G16470"/>
</dbReference>
<evidence type="ECO:0000313" key="1">
    <source>
        <dbReference type="EnsemblPlants" id="OB10G16470.1"/>
    </source>
</evidence>
<dbReference type="AlphaFoldDB" id="J3N299"/>
<dbReference type="HOGENOM" id="CLU_2999663_0_0_1"/>
<protein>
    <submittedName>
        <fullName evidence="1">Uncharacterized protein</fullName>
    </submittedName>
</protein>
<name>J3N299_ORYBR</name>
<proteinExistence type="predicted"/>
<evidence type="ECO:0000313" key="2">
    <source>
        <dbReference type="Proteomes" id="UP000006038"/>
    </source>
</evidence>
<reference evidence="1" key="1">
    <citation type="journal article" date="2013" name="Nat. Commun.">
        <title>Whole-genome sequencing of Oryza brachyantha reveals mechanisms underlying Oryza genome evolution.</title>
        <authorList>
            <person name="Chen J."/>
            <person name="Huang Q."/>
            <person name="Gao D."/>
            <person name="Wang J."/>
            <person name="Lang Y."/>
            <person name="Liu T."/>
            <person name="Li B."/>
            <person name="Bai Z."/>
            <person name="Luis Goicoechea J."/>
            <person name="Liang C."/>
            <person name="Chen C."/>
            <person name="Zhang W."/>
            <person name="Sun S."/>
            <person name="Liao Y."/>
            <person name="Zhang X."/>
            <person name="Yang L."/>
            <person name="Song C."/>
            <person name="Wang M."/>
            <person name="Shi J."/>
            <person name="Liu G."/>
            <person name="Liu J."/>
            <person name="Zhou H."/>
            <person name="Zhou W."/>
            <person name="Yu Q."/>
            <person name="An N."/>
            <person name="Chen Y."/>
            <person name="Cai Q."/>
            <person name="Wang B."/>
            <person name="Liu B."/>
            <person name="Min J."/>
            <person name="Huang Y."/>
            <person name="Wu H."/>
            <person name="Li Z."/>
            <person name="Zhang Y."/>
            <person name="Yin Y."/>
            <person name="Song W."/>
            <person name="Jiang J."/>
            <person name="Jackson S.A."/>
            <person name="Wing R.A."/>
            <person name="Wang J."/>
            <person name="Chen M."/>
        </authorList>
    </citation>
    <scope>NUCLEOTIDE SEQUENCE [LARGE SCALE GENOMIC DNA]</scope>
    <source>
        <strain evidence="1">cv. IRGC 101232</strain>
    </source>
</reference>
<reference evidence="1" key="2">
    <citation type="submission" date="2013-04" db="UniProtKB">
        <authorList>
            <consortium name="EnsemblPlants"/>
        </authorList>
    </citation>
    <scope>IDENTIFICATION</scope>
</reference>
<keyword evidence="2" id="KW-1185">Reference proteome</keyword>
<sequence length="57" mass="6232">MAALYRSDSSFRVKPSQDKPVLEMLGGATPAFLPAVRKTTLAANLLRPDSRFRAQPS</sequence>
<organism evidence="1">
    <name type="scientific">Oryza brachyantha</name>
    <name type="common">malo sina</name>
    <dbReference type="NCBI Taxonomy" id="4533"/>
    <lineage>
        <taxon>Eukaryota</taxon>
        <taxon>Viridiplantae</taxon>
        <taxon>Streptophyta</taxon>
        <taxon>Embryophyta</taxon>
        <taxon>Tracheophyta</taxon>
        <taxon>Spermatophyta</taxon>
        <taxon>Magnoliopsida</taxon>
        <taxon>Liliopsida</taxon>
        <taxon>Poales</taxon>
        <taxon>Poaceae</taxon>
        <taxon>BOP clade</taxon>
        <taxon>Oryzoideae</taxon>
        <taxon>Oryzeae</taxon>
        <taxon>Oryzinae</taxon>
        <taxon>Oryza</taxon>
    </lineage>
</organism>